<dbReference type="InterPro" id="IPR036388">
    <property type="entry name" value="WH-like_DNA-bd_sf"/>
</dbReference>
<dbReference type="OrthoDB" id="1821976at2"/>
<dbReference type="RefSeq" id="WP_113660444.1">
    <property type="nucleotide sequence ID" value="NZ_KZ845686.1"/>
</dbReference>
<feature type="domain" description="Bacteriophage lambda Replication protein O N-terminal" evidence="2">
    <location>
        <begin position="5"/>
        <end position="94"/>
    </location>
</feature>
<feature type="region of interest" description="Disordered" evidence="1">
    <location>
        <begin position="137"/>
        <end position="169"/>
    </location>
</feature>
<comment type="caution">
    <text evidence="3">The sequence shown here is derived from an EMBL/GenBank/DDBJ whole genome shotgun (WGS) entry which is preliminary data.</text>
</comment>
<dbReference type="InterPro" id="IPR006497">
    <property type="entry name" value="Phage_lambda_VrpO_N"/>
</dbReference>
<sequence>MANPQPDQFIKLSMELQEAIMKSDFSKRQRNILDLVIRLSYGCGKKYALLRPSDFQLCGVGKNHIKSELEYLVQTKVLFVNGEQIALNKNYDEWRISIVKKFDQSKWMEVLKKNLSHIAVPETGTEVPKMGTDEIEEFPKQEPKSSRNRNQKVPKTGTDTNHDPYSDAEFQPPIDNIKINIDKEDRKIEEKDDPIFEIENLFIQRRGIGIIPSSDDYKSIYGLIADEIPLEDILFGINYAFDNFKPKHSRDRIRSFSYCETVIRDLYARKQAKVKAQQKKERSNNGYASNETYDGGSNEANPDLEKEISCYYDQFPGLFAN</sequence>
<feature type="region of interest" description="Disordered" evidence="1">
    <location>
        <begin position="274"/>
        <end position="300"/>
    </location>
</feature>
<dbReference type="Pfam" id="PF04492">
    <property type="entry name" value="Phage_rep_O"/>
    <property type="match status" value="1"/>
</dbReference>
<evidence type="ECO:0000313" key="4">
    <source>
        <dbReference type="Proteomes" id="UP000251213"/>
    </source>
</evidence>
<reference evidence="3 4" key="1">
    <citation type="submission" date="2018-06" db="EMBL/GenBank/DDBJ databases">
        <title>Thermoflavimicrobium daqus sp. nov., a thermophilic microbe isolated from Moutai-flavour Daqu.</title>
        <authorList>
            <person name="Wang X."/>
            <person name="Zhou H."/>
        </authorList>
    </citation>
    <scope>NUCLEOTIDE SEQUENCE [LARGE SCALE GENOMIC DNA]</scope>
    <source>
        <strain evidence="3 4">FBKL4.011</strain>
    </source>
</reference>
<dbReference type="AlphaFoldDB" id="A0A364K0H3"/>
<evidence type="ECO:0000313" key="3">
    <source>
        <dbReference type="EMBL" id="RAL20837.1"/>
    </source>
</evidence>
<protein>
    <recommendedName>
        <fullName evidence="2">Bacteriophage lambda Replication protein O N-terminal domain-containing protein</fullName>
    </recommendedName>
</protein>
<reference evidence="3 4" key="2">
    <citation type="submission" date="2018-06" db="EMBL/GenBank/DDBJ databases">
        <authorList>
            <person name="Zhirakovskaya E."/>
        </authorList>
    </citation>
    <scope>NUCLEOTIDE SEQUENCE [LARGE SCALE GENOMIC DNA]</scope>
    <source>
        <strain evidence="3 4">FBKL4.011</strain>
    </source>
</reference>
<evidence type="ECO:0000256" key="1">
    <source>
        <dbReference type="SAM" id="MobiDB-lite"/>
    </source>
</evidence>
<accession>A0A364K0H3</accession>
<dbReference type="GO" id="GO:0006260">
    <property type="term" value="P:DNA replication"/>
    <property type="evidence" value="ECO:0007669"/>
    <property type="project" value="InterPro"/>
</dbReference>
<organism evidence="3 4">
    <name type="scientific">Thermoflavimicrobium daqui</name>
    <dbReference type="NCBI Taxonomy" id="2137476"/>
    <lineage>
        <taxon>Bacteria</taxon>
        <taxon>Bacillati</taxon>
        <taxon>Bacillota</taxon>
        <taxon>Bacilli</taxon>
        <taxon>Bacillales</taxon>
        <taxon>Thermoactinomycetaceae</taxon>
        <taxon>Thermoflavimicrobium</taxon>
    </lineage>
</organism>
<evidence type="ECO:0000259" key="2">
    <source>
        <dbReference type="Pfam" id="PF04492"/>
    </source>
</evidence>
<gene>
    <name evidence="3" type="ORF">DL897_17720</name>
</gene>
<keyword evidence="4" id="KW-1185">Reference proteome</keyword>
<dbReference type="EMBL" id="QJKK01000024">
    <property type="protein sequence ID" value="RAL20837.1"/>
    <property type="molecule type" value="Genomic_DNA"/>
</dbReference>
<dbReference type="Proteomes" id="UP000251213">
    <property type="component" value="Unassembled WGS sequence"/>
</dbReference>
<proteinExistence type="predicted"/>
<dbReference type="Gene3D" id="1.10.10.10">
    <property type="entry name" value="Winged helix-like DNA-binding domain superfamily/Winged helix DNA-binding domain"/>
    <property type="match status" value="1"/>
</dbReference>
<name>A0A364K0H3_9BACL</name>